<evidence type="ECO:0000313" key="3">
    <source>
        <dbReference type="Proteomes" id="UP001159364"/>
    </source>
</evidence>
<dbReference type="Gene3D" id="1.10.340.70">
    <property type="match status" value="1"/>
</dbReference>
<reference evidence="2 3" key="1">
    <citation type="submission" date="2021-09" db="EMBL/GenBank/DDBJ databases">
        <title>Genomic insights and catalytic innovation underlie evolution of tropane alkaloids biosynthesis.</title>
        <authorList>
            <person name="Wang Y.-J."/>
            <person name="Tian T."/>
            <person name="Huang J.-P."/>
            <person name="Huang S.-X."/>
        </authorList>
    </citation>
    <scope>NUCLEOTIDE SEQUENCE [LARGE SCALE GENOMIC DNA]</scope>
    <source>
        <strain evidence="2">KIB-2018</strain>
        <tissue evidence="2">Leaf</tissue>
    </source>
</reference>
<evidence type="ECO:0000313" key="2">
    <source>
        <dbReference type="EMBL" id="KAJ8754603.1"/>
    </source>
</evidence>
<dbReference type="InterPro" id="IPR041577">
    <property type="entry name" value="RT_RNaseH_2"/>
</dbReference>
<dbReference type="InterPro" id="IPR012337">
    <property type="entry name" value="RNaseH-like_sf"/>
</dbReference>
<dbReference type="PROSITE" id="PS50994">
    <property type="entry name" value="INTEGRASE"/>
    <property type="match status" value="1"/>
</dbReference>
<dbReference type="Pfam" id="PF17921">
    <property type="entry name" value="Integrase_H2C2"/>
    <property type="match status" value="1"/>
</dbReference>
<dbReference type="Proteomes" id="UP001159364">
    <property type="component" value="Linkage Group LG09"/>
</dbReference>
<dbReference type="GO" id="GO:0003824">
    <property type="term" value="F:catalytic activity"/>
    <property type="evidence" value="ECO:0007669"/>
    <property type="project" value="UniProtKB-KW"/>
</dbReference>
<dbReference type="Pfam" id="PF17919">
    <property type="entry name" value="RT_RNaseH_2"/>
    <property type="match status" value="1"/>
</dbReference>
<name>A0AAV8SQW5_9ROSI</name>
<dbReference type="GO" id="GO:0003676">
    <property type="term" value="F:nucleic acid binding"/>
    <property type="evidence" value="ECO:0007669"/>
    <property type="project" value="InterPro"/>
</dbReference>
<feature type="domain" description="Integrase catalytic" evidence="1">
    <location>
        <begin position="269"/>
        <end position="390"/>
    </location>
</feature>
<dbReference type="InterPro" id="IPR041588">
    <property type="entry name" value="Integrase_H2C2"/>
</dbReference>
<organism evidence="2 3">
    <name type="scientific">Erythroxylum novogranatense</name>
    <dbReference type="NCBI Taxonomy" id="1862640"/>
    <lineage>
        <taxon>Eukaryota</taxon>
        <taxon>Viridiplantae</taxon>
        <taxon>Streptophyta</taxon>
        <taxon>Embryophyta</taxon>
        <taxon>Tracheophyta</taxon>
        <taxon>Spermatophyta</taxon>
        <taxon>Magnoliopsida</taxon>
        <taxon>eudicotyledons</taxon>
        <taxon>Gunneridae</taxon>
        <taxon>Pentapetalae</taxon>
        <taxon>rosids</taxon>
        <taxon>fabids</taxon>
        <taxon>Malpighiales</taxon>
        <taxon>Erythroxylaceae</taxon>
        <taxon>Erythroxylum</taxon>
    </lineage>
</organism>
<dbReference type="PANTHER" id="PTHR37984">
    <property type="entry name" value="PROTEIN CBG26694"/>
    <property type="match status" value="1"/>
</dbReference>
<accession>A0AAV8SQW5</accession>
<keyword evidence="3" id="KW-1185">Reference proteome</keyword>
<dbReference type="AlphaFoldDB" id="A0AAV8SQW5"/>
<protein>
    <recommendedName>
        <fullName evidence="1">Integrase catalytic domain-containing protein</fullName>
    </recommendedName>
</protein>
<dbReference type="InterPro" id="IPR050951">
    <property type="entry name" value="Retrovirus_Pol_polyprotein"/>
</dbReference>
<dbReference type="SUPFAM" id="SSF56672">
    <property type="entry name" value="DNA/RNA polymerases"/>
    <property type="match status" value="1"/>
</dbReference>
<proteinExistence type="predicted"/>
<gene>
    <name evidence="2" type="ORF">K2173_010694</name>
</gene>
<dbReference type="PANTHER" id="PTHR37984:SF15">
    <property type="entry name" value="INTEGRASE CATALYTIC DOMAIN-CONTAINING PROTEIN"/>
    <property type="match status" value="1"/>
</dbReference>
<dbReference type="Gene3D" id="3.10.10.10">
    <property type="entry name" value="HIV Type 1 Reverse Transcriptase, subunit A, domain 1"/>
    <property type="match status" value="1"/>
</dbReference>
<dbReference type="Gene3D" id="3.30.420.10">
    <property type="entry name" value="Ribonuclease H-like superfamily/Ribonuclease H"/>
    <property type="match status" value="1"/>
</dbReference>
<dbReference type="InterPro" id="IPR001584">
    <property type="entry name" value="Integrase_cat-core"/>
</dbReference>
<dbReference type="EMBL" id="JAIWQS010000009">
    <property type="protein sequence ID" value="KAJ8754603.1"/>
    <property type="molecule type" value="Genomic_DNA"/>
</dbReference>
<dbReference type="InterPro" id="IPR043502">
    <property type="entry name" value="DNA/RNA_pol_sf"/>
</dbReference>
<evidence type="ECO:0000259" key="1">
    <source>
        <dbReference type="PROSITE" id="PS50994"/>
    </source>
</evidence>
<dbReference type="GO" id="GO:0015074">
    <property type="term" value="P:DNA integration"/>
    <property type="evidence" value="ECO:0007669"/>
    <property type="project" value="InterPro"/>
</dbReference>
<dbReference type="SUPFAM" id="SSF53098">
    <property type="entry name" value="Ribonuclease H-like"/>
    <property type="match status" value="1"/>
</dbReference>
<comment type="caution">
    <text evidence="2">The sequence shown here is derived from an EMBL/GenBank/DDBJ whole genome shotgun (WGS) entry which is preliminary data.</text>
</comment>
<dbReference type="InterPro" id="IPR036397">
    <property type="entry name" value="RNaseH_sf"/>
</dbReference>
<sequence length="397" mass="45274">MTPIELRELKVQLQDLLDKGFIRPSSSPWGAPVLFVKKKEGSLRLCIDYRQLNKLTRKQVRFEWDDSCEQSFQKLKECLTSAPVLALPSGQGDYVIYCDASKVGLGCVLMHNGRVIAYASRQLRKHELNLRQRRWIELLKDYDCQILYHPGRTNVVADALSRKSMGSLHHISIQKKELVQDLNGLFNAVDGVLKCGDRIYVPDINGLRQRILHEAHYAPYSVHPGTTKMYHDVKGIYWWPGMKKDVAQFVSTCLTCQPVKFEHQKPIGLLQELSLPDAAQLAQLYVDIIVKYHGVPVSIVSDRGTQFTSRFWHKLQEAMGTQLDFSTAFHPQTDGQSERTIQTLEDMLRMCVLDFGGDWECHLPLIEFAYNNSYHSTIGMAPFEALYGEVQISTLDG</sequence>